<dbReference type="PROSITE" id="PS50977">
    <property type="entry name" value="HTH_TETR_2"/>
    <property type="match status" value="1"/>
</dbReference>
<dbReference type="SUPFAM" id="SSF46689">
    <property type="entry name" value="Homeodomain-like"/>
    <property type="match status" value="1"/>
</dbReference>
<name>A0AAE5ZIR3_CUPNH</name>
<dbReference type="PRINTS" id="PR00455">
    <property type="entry name" value="HTHTETR"/>
</dbReference>
<dbReference type="PANTHER" id="PTHR30055">
    <property type="entry name" value="HTH-TYPE TRANSCRIPTIONAL REGULATOR RUTR"/>
    <property type="match status" value="1"/>
</dbReference>
<feature type="domain" description="HTH tetR-type" evidence="6">
    <location>
        <begin position="28"/>
        <end position="88"/>
    </location>
</feature>
<dbReference type="GO" id="GO:0000976">
    <property type="term" value="F:transcription cis-regulatory region binding"/>
    <property type="evidence" value="ECO:0007669"/>
    <property type="project" value="TreeGrafter"/>
</dbReference>
<feature type="compositionally biased region" description="Low complexity" evidence="5">
    <location>
        <begin position="105"/>
        <end position="117"/>
    </location>
</feature>
<evidence type="ECO:0000256" key="1">
    <source>
        <dbReference type="ARBA" id="ARBA00023015"/>
    </source>
</evidence>
<evidence type="ECO:0000256" key="2">
    <source>
        <dbReference type="ARBA" id="ARBA00023125"/>
    </source>
</evidence>
<dbReference type="Gene3D" id="1.10.357.10">
    <property type="entry name" value="Tetracycline Repressor, domain 2"/>
    <property type="match status" value="1"/>
</dbReference>
<feature type="DNA-binding region" description="H-T-H motif" evidence="4">
    <location>
        <begin position="51"/>
        <end position="70"/>
    </location>
</feature>
<gene>
    <name evidence="7" type="ORF">E6A55_15885</name>
</gene>
<evidence type="ECO:0000313" key="7">
    <source>
        <dbReference type="EMBL" id="QCC01955.1"/>
    </source>
</evidence>
<proteinExistence type="predicted"/>
<evidence type="ECO:0000256" key="4">
    <source>
        <dbReference type="PROSITE-ProRule" id="PRU00335"/>
    </source>
</evidence>
<dbReference type="InterPro" id="IPR001647">
    <property type="entry name" value="HTH_TetR"/>
</dbReference>
<keyword evidence="1" id="KW-0805">Transcription regulation</keyword>
<dbReference type="InterPro" id="IPR009057">
    <property type="entry name" value="Homeodomain-like_sf"/>
</dbReference>
<dbReference type="PANTHER" id="PTHR30055:SF234">
    <property type="entry name" value="HTH-TYPE TRANSCRIPTIONAL REGULATOR BETI"/>
    <property type="match status" value="1"/>
</dbReference>
<keyword evidence="2 4" id="KW-0238">DNA-binding</keyword>
<feature type="region of interest" description="Disordered" evidence="5">
    <location>
        <begin position="96"/>
        <end position="162"/>
    </location>
</feature>
<sequence length="162" mass="16633">MASKTIGAAAAVAARRRGRPARSAQNVDTQRAAIVEAARTILVSAGLEAASARRIALAAGIAPATLYLYFENIEVLYAAVLGESLLQLQQYVRAATGDVPPPAKPAGDATPARARAAASRDIRPKGSGSRSMPSATVLPPPWNGAIPAAPSPSPSRDRTASR</sequence>
<dbReference type="GO" id="GO:0003700">
    <property type="term" value="F:DNA-binding transcription factor activity"/>
    <property type="evidence" value="ECO:0007669"/>
    <property type="project" value="TreeGrafter"/>
</dbReference>
<evidence type="ECO:0000313" key="8">
    <source>
        <dbReference type="Proteomes" id="UP000296079"/>
    </source>
</evidence>
<dbReference type="Proteomes" id="UP000296079">
    <property type="component" value="Chromosome 1"/>
</dbReference>
<dbReference type="RefSeq" id="WP_051398494.1">
    <property type="nucleotide sequence ID" value="NC_008313.1"/>
</dbReference>
<reference evidence="7 8" key="1">
    <citation type="submission" date="2019-04" db="EMBL/GenBank/DDBJ databases">
        <title>Long-read de novo sequencing of Cupriavidus necator H16.</title>
        <authorList>
            <person name="Little G.T."/>
            <person name="Ehsaan M."/>
            <person name="Arenas-Lopez C."/>
            <person name="Jawed K."/>
            <person name="Winzer K."/>
            <person name="Kovacs K."/>
            <person name="Malys N."/>
            <person name="Minton N.P."/>
        </authorList>
    </citation>
    <scope>NUCLEOTIDE SEQUENCE [LARGE SCALE GENOMIC DNA]</scope>
    <source>
        <strain evidence="7 8">H16</strain>
    </source>
</reference>
<keyword evidence="3" id="KW-0804">Transcription</keyword>
<evidence type="ECO:0000256" key="5">
    <source>
        <dbReference type="SAM" id="MobiDB-lite"/>
    </source>
</evidence>
<evidence type="ECO:0000259" key="6">
    <source>
        <dbReference type="PROSITE" id="PS50977"/>
    </source>
</evidence>
<dbReference type="AlphaFoldDB" id="A0AAE5ZIR3"/>
<accession>A0AAE5ZIR3</accession>
<organism evidence="7 8">
    <name type="scientific">Cupriavidus necator (strain ATCC 17699 / DSM 428 / KCTC 22496 / NCIMB 10442 / H16 / Stanier 337)</name>
    <name type="common">Ralstonia eutropha</name>
    <dbReference type="NCBI Taxonomy" id="381666"/>
    <lineage>
        <taxon>Bacteria</taxon>
        <taxon>Pseudomonadati</taxon>
        <taxon>Pseudomonadota</taxon>
        <taxon>Betaproteobacteria</taxon>
        <taxon>Burkholderiales</taxon>
        <taxon>Burkholderiaceae</taxon>
        <taxon>Cupriavidus</taxon>
    </lineage>
</organism>
<dbReference type="Pfam" id="PF00440">
    <property type="entry name" value="TetR_N"/>
    <property type="match status" value="1"/>
</dbReference>
<protein>
    <submittedName>
        <fullName evidence="7">TetR/AcrR family transcriptional regulator</fullName>
    </submittedName>
</protein>
<evidence type="ECO:0000256" key="3">
    <source>
        <dbReference type="ARBA" id="ARBA00023163"/>
    </source>
</evidence>
<dbReference type="InterPro" id="IPR050109">
    <property type="entry name" value="HTH-type_TetR-like_transc_reg"/>
</dbReference>
<dbReference type="EMBL" id="CP039287">
    <property type="protein sequence ID" value="QCC01955.1"/>
    <property type="molecule type" value="Genomic_DNA"/>
</dbReference>